<comment type="function">
    <text evidence="8 10">GTPase that plays an essential role in the late steps of ribosome biogenesis.</text>
</comment>
<feature type="binding site" evidence="8">
    <location>
        <begin position="236"/>
        <end position="240"/>
    </location>
    <ligand>
        <name>GTP</name>
        <dbReference type="ChEBI" id="CHEBI:37565"/>
        <label>2</label>
    </ligand>
</feature>
<dbReference type="NCBIfam" id="TIGR00231">
    <property type="entry name" value="small_GTP"/>
    <property type="match status" value="2"/>
</dbReference>
<evidence type="ECO:0000313" key="12">
    <source>
        <dbReference type="EMBL" id="QSQ26202.1"/>
    </source>
</evidence>
<dbReference type="EMBL" id="CP071090">
    <property type="protein sequence ID" value="QSQ26202.1"/>
    <property type="molecule type" value="Genomic_DNA"/>
</dbReference>
<evidence type="ECO:0000256" key="7">
    <source>
        <dbReference type="ARBA" id="ARBA00032345"/>
    </source>
</evidence>
<feature type="domain" description="EngA-type G" evidence="11">
    <location>
        <begin position="3"/>
        <end position="169"/>
    </location>
</feature>
<protein>
    <recommendedName>
        <fullName evidence="2 8">GTPase Der</fullName>
    </recommendedName>
    <alternativeName>
        <fullName evidence="7 8">GTP-binding protein EngA</fullName>
    </alternativeName>
</protein>
<dbReference type="Proteomes" id="UP000662747">
    <property type="component" value="Chromosome"/>
</dbReference>
<dbReference type="InterPro" id="IPR005225">
    <property type="entry name" value="Small_GTP-bd"/>
</dbReference>
<dbReference type="InterPro" id="IPR015946">
    <property type="entry name" value="KH_dom-like_a/b"/>
</dbReference>
<dbReference type="PROSITE" id="PS51712">
    <property type="entry name" value="G_ENGA"/>
    <property type="match status" value="2"/>
</dbReference>
<evidence type="ECO:0000256" key="10">
    <source>
        <dbReference type="RuleBase" id="RU004481"/>
    </source>
</evidence>
<keyword evidence="4 10" id="KW-0677">Repeat</keyword>
<feature type="binding site" evidence="8">
    <location>
        <begin position="56"/>
        <end position="60"/>
    </location>
    <ligand>
        <name>GTP</name>
        <dbReference type="ChEBI" id="CHEBI:37565"/>
        <label>1</label>
    </ligand>
</feature>
<evidence type="ECO:0000256" key="1">
    <source>
        <dbReference type="ARBA" id="ARBA00008279"/>
    </source>
</evidence>
<feature type="binding site" evidence="8">
    <location>
        <begin position="9"/>
        <end position="16"/>
    </location>
    <ligand>
        <name>GTP</name>
        <dbReference type="ChEBI" id="CHEBI:37565"/>
        <label>1</label>
    </ligand>
</feature>
<dbReference type="Gene3D" id="3.30.300.20">
    <property type="match status" value="1"/>
</dbReference>
<dbReference type="InterPro" id="IPR031166">
    <property type="entry name" value="G_ENGA"/>
</dbReference>
<proteinExistence type="inferred from homology"/>
<keyword evidence="3 8" id="KW-0690">Ribosome biogenesis</keyword>
<dbReference type="NCBIfam" id="TIGR03594">
    <property type="entry name" value="GTPase_EngA"/>
    <property type="match status" value="1"/>
</dbReference>
<sequence>MKPLVAIVGRPNVGKSTLFNRLVGKRLALVEDMPGVTRDRHYADAQWEGRTFTFIDTGGFVPGEEDTLLQQVREQAQLAVEECDVTIFVVDAREGLTPADEAVAKYLRKSGKPVVVAANKLDNTSGTMQALAAEFYKFGLGEVQAMSAEHGLGVSGLFDEVVAKLPPKEEDEDAEAPPDDGIVRVAIIGRPNVGKSTLVNAILKEKRVVASEVPGTTRDPVDSPLTYKDQKLILTDTAGIRRKKTIAHRVEQYSVISALKTMERSDVAVLLMDATEPAVDQDAKLAGLAEERGRALVIVINKWDLIGVDQRRQETYRESLKYALKFVGYAPILFTSALTGSKVEKVVDVAVELAKQFRFRAPTPQLNRLLEHMVDNHPAPIVRGKPLRLYYITQVAAAPPTFALTCNHPDGVPDMYKRYITNQLRKTFDLRVPIRLVFRERPGQAKRAARKKPHLQGKH</sequence>
<dbReference type="PRINTS" id="PR00326">
    <property type="entry name" value="GTP1OBG"/>
</dbReference>
<evidence type="ECO:0000256" key="2">
    <source>
        <dbReference type="ARBA" id="ARBA00020953"/>
    </source>
</evidence>
<dbReference type="InterPro" id="IPR027417">
    <property type="entry name" value="P-loop_NTPase"/>
</dbReference>
<gene>
    <name evidence="8 12" type="primary">der</name>
    <name evidence="12" type="ORF">JY651_15250</name>
</gene>
<dbReference type="PIRSF" id="PIRSF006485">
    <property type="entry name" value="GTP-binding_EngA"/>
    <property type="match status" value="1"/>
</dbReference>
<dbReference type="InterPro" id="IPR016484">
    <property type="entry name" value="GTPase_Der"/>
</dbReference>
<dbReference type="Pfam" id="PF14714">
    <property type="entry name" value="KH_dom-like"/>
    <property type="match status" value="1"/>
</dbReference>
<keyword evidence="5 8" id="KW-0547">Nucleotide-binding</keyword>
<dbReference type="PANTHER" id="PTHR43834:SF6">
    <property type="entry name" value="GTPASE DER"/>
    <property type="match status" value="1"/>
</dbReference>
<dbReference type="SUPFAM" id="SSF52540">
    <property type="entry name" value="P-loop containing nucleoside triphosphate hydrolases"/>
    <property type="match status" value="2"/>
</dbReference>
<evidence type="ECO:0000313" key="13">
    <source>
        <dbReference type="Proteomes" id="UP000662747"/>
    </source>
</evidence>
<dbReference type="Pfam" id="PF01926">
    <property type="entry name" value="MMR_HSR1"/>
    <property type="match status" value="2"/>
</dbReference>
<evidence type="ECO:0000256" key="8">
    <source>
        <dbReference type="HAMAP-Rule" id="MF_00195"/>
    </source>
</evidence>
<accession>A0ABX7P707</accession>
<evidence type="ECO:0000256" key="9">
    <source>
        <dbReference type="PROSITE-ProRule" id="PRU01049"/>
    </source>
</evidence>
<feature type="domain" description="EngA-type G" evidence="11">
    <location>
        <begin position="183"/>
        <end position="358"/>
    </location>
</feature>
<dbReference type="InterPro" id="IPR006073">
    <property type="entry name" value="GTP-bd"/>
</dbReference>
<feature type="binding site" evidence="8">
    <location>
        <begin position="189"/>
        <end position="196"/>
    </location>
    <ligand>
        <name>GTP</name>
        <dbReference type="ChEBI" id="CHEBI:37565"/>
        <label>2</label>
    </ligand>
</feature>
<keyword evidence="13" id="KW-1185">Reference proteome</keyword>
<organism evidence="12 13">
    <name type="scientific">Pyxidicoccus parkwayensis</name>
    <dbReference type="NCBI Taxonomy" id="2813578"/>
    <lineage>
        <taxon>Bacteria</taxon>
        <taxon>Pseudomonadati</taxon>
        <taxon>Myxococcota</taxon>
        <taxon>Myxococcia</taxon>
        <taxon>Myxococcales</taxon>
        <taxon>Cystobacterineae</taxon>
        <taxon>Myxococcaceae</taxon>
        <taxon>Pyxidicoccus</taxon>
    </lineage>
</organism>
<feature type="binding site" evidence="8">
    <location>
        <begin position="301"/>
        <end position="304"/>
    </location>
    <ligand>
        <name>GTP</name>
        <dbReference type="ChEBI" id="CHEBI:37565"/>
        <label>2</label>
    </ligand>
</feature>
<comment type="similarity">
    <text evidence="1 8 9 10">Belongs to the TRAFAC class TrmE-Era-EngA-EngB-Septin-like GTPase superfamily. EngA (Der) GTPase family.</text>
</comment>
<dbReference type="CDD" id="cd01894">
    <property type="entry name" value="EngA1"/>
    <property type="match status" value="1"/>
</dbReference>
<evidence type="ECO:0000256" key="6">
    <source>
        <dbReference type="ARBA" id="ARBA00023134"/>
    </source>
</evidence>
<dbReference type="PANTHER" id="PTHR43834">
    <property type="entry name" value="GTPASE DER"/>
    <property type="match status" value="1"/>
</dbReference>
<dbReference type="Gene3D" id="3.40.50.300">
    <property type="entry name" value="P-loop containing nucleotide triphosphate hydrolases"/>
    <property type="match status" value="2"/>
</dbReference>
<dbReference type="HAMAP" id="MF_00195">
    <property type="entry name" value="GTPase_Der"/>
    <property type="match status" value="1"/>
</dbReference>
<dbReference type="InterPro" id="IPR032859">
    <property type="entry name" value="KH_dom-like"/>
</dbReference>
<feature type="binding site" evidence="8">
    <location>
        <begin position="119"/>
        <end position="122"/>
    </location>
    <ligand>
        <name>GTP</name>
        <dbReference type="ChEBI" id="CHEBI:37565"/>
        <label>1</label>
    </ligand>
</feature>
<evidence type="ECO:0000259" key="11">
    <source>
        <dbReference type="PROSITE" id="PS51712"/>
    </source>
</evidence>
<name>A0ABX7P707_9BACT</name>
<keyword evidence="6 8" id="KW-0342">GTP-binding</keyword>
<reference evidence="12 13" key="1">
    <citation type="submission" date="2021-02" db="EMBL/GenBank/DDBJ databases">
        <title>De Novo genome assembly of isolated myxobacteria.</title>
        <authorList>
            <person name="Stevens D.C."/>
        </authorList>
    </citation>
    <scope>NUCLEOTIDE SEQUENCE [LARGE SCALE GENOMIC DNA]</scope>
    <source>
        <strain evidence="13">SCPEA02</strain>
    </source>
</reference>
<evidence type="ECO:0000256" key="4">
    <source>
        <dbReference type="ARBA" id="ARBA00022737"/>
    </source>
</evidence>
<dbReference type="CDD" id="cd01895">
    <property type="entry name" value="EngA2"/>
    <property type="match status" value="1"/>
</dbReference>
<comment type="subunit">
    <text evidence="8">Associates with the 50S ribosomal subunit.</text>
</comment>
<evidence type="ECO:0000256" key="3">
    <source>
        <dbReference type="ARBA" id="ARBA00022517"/>
    </source>
</evidence>
<dbReference type="RefSeq" id="WP_206727752.1">
    <property type="nucleotide sequence ID" value="NZ_CP071090.1"/>
</dbReference>
<evidence type="ECO:0000256" key="5">
    <source>
        <dbReference type="ARBA" id="ARBA00022741"/>
    </source>
</evidence>